<evidence type="ECO:0000256" key="3">
    <source>
        <dbReference type="ARBA" id="ARBA00022722"/>
    </source>
</evidence>
<comment type="similarity">
    <text evidence="1 6">Belongs to the XseB family.</text>
</comment>
<dbReference type="HAMAP" id="MF_00337">
    <property type="entry name" value="Exonuc_7_S"/>
    <property type="match status" value="1"/>
</dbReference>
<dbReference type="EC" id="3.1.11.6" evidence="6"/>
<keyword evidence="2 6" id="KW-0963">Cytoplasm</keyword>
<evidence type="ECO:0000256" key="6">
    <source>
        <dbReference type="HAMAP-Rule" id="MF_00337"/>
    </source>
</evidence>
<dbReference type="InterPro" id="IPR003761">
    <property type="entry name" value="Exonuc_VII_S"/>
</dbReference>
<dbReference type="Proteomes" id="UP000243406">
    <property type="component" value="Unassembled WGS sequence"/>
</dbReference>
<dbReference type="Gene3D" id="1.10.287.1040">
    <property type="entry name" value="Exonuclease VII, small subunit"/>
    <property type="match status" value="1"/>
</dbReference>
<keyword evidence="5 6" id="KW-0269">Exonuclease</keyword>
<evidence type="ECO:0000256" key="1">
    <source>
        <dbReference type="ARBA" id="ARBA00009998"/>
    </source>
</evidence>
<dbReference type="EMBL" id="FUYN01000005">
    <property type="protein sequence ID" value="SKB59590.1"/>
    <property type="molecule type" value="Genomic_DNA"/>
</dbReference>
<dbReference type="GO" id="GO:0006308">
    <property type="term" value="P:DNA catabolic process"/>
    <property type="evidence" value="ECO:0007669"/>
    <property type="project" value="UniProtKB-UniRule"/>
</dbReference>
<dbReference type="GO" id="GO:0008855">
    <property type="term" value="F:exodeoxyribonuclease VII activity"/>
    <property type="evidence" value="ECO:0007669"/>
    <property type="project" value="UniProtKB-UniRule"/>
</dbReference>
<sequence>MKKNKDSLESLMKQLETITKELESNSLNLEESLKKYEEGIRIYKQCHDIINSAELKIKVLNDDNCDGGI</sequence>
<keyword evidence="3 6" id="KW-0540">Nuclease</keyword>
<dbReference type="SUPFAM" id="SSF116842">
    <property type="entry name" value="XseB-like"/>
    <property type="match status" value="1"/>
</dbReference>
<protein>
    <recommendedName>
        <fullName evidence="6">Exodeoxyribonuclease 7 small subunit</fullName>
        <ecNumber evidence="6">3.1.11.6</ecNumber>
    </recommendedName>
    <alternativeName>
        <fullName evidence="6">Exodeoxyribonuclease VII small subunit</fullName>
        <shortName evidence="6">Exonuclease VII small subunit</shortName>
    </alternativeName>
</protein>
<keyword evidence="4 6" id="KW-0378">Hydrolase</keyword>
<dbReference type="PANTHER" id="PTHR34137:SF1">
    <property type="entry name" value="EXODEOXYRIBONUCLEASE 7 SMALL SUBUNIT"/>
    <property type="match status" value="1"/>
</dbReference>
<evidence type="ECO:0000256" key="2">
    <source>
        <dbReference type="ARBA" id="ARBA00022490"/>
    </source>
</evidence>
<reference evidence="9" key="1">
    <citation type="submission" date="2017-02" db="EMBL/GenBank/DDBJ databases">
        <authorList>
            <person name="Varghese N."/>
            <person name="Submissions S."/>
        </authorList>
    </citation>
    <scope>NUCLEOTIDE SEQUENCE [LARGE SCALE GENOMIC DNA]</scope>
    <source>
        <strain evidence="9">ATCC 35199</strain>
    </source>
</reference>
<dbReference type="InterPro" id="IPR037004">
    <property type="entry name" value="Exonuc_VII_ssu_sf"/>
</dbReference>
<dbReference type="GO" id="GO:0009318">
    <property type="term" value="C:exodeoxyribonuclease VII complex"/>
    <property type="evidence" value="ECO:0007669"/>
    <property type="project" value="UniProtKB-UniRule"/>
</dbReference>
<evidence type="ECO:0000256" key="7">
    <source>
        <dbReference type="SAM" id="Coils"/>
    </source>
</evidence>
<dbReference type="PANTHER" id="PTHR34137">
    <property type="entry name" value="EXODEOXYRIBONUCLEASE 7 SMALL SUBUNIT"/>
    <property type="match status" value="1"/>
</dbReference>
<dbReference type="AlphaFoldDB" id="A0A1T5CKB8"/>
<evidence type="ECO:0000256" key="5">
    <source>
        <dbReference type="ARBA" id="ARBA00022839"/>
    </source>
</evidence>
<accession>A0A1T5CKB8</accession>
<gene>
    <name evidence="6" type="primary">xseB</name>
    <name evidence="8" type="ORF">SAMN02745120_2217</name>
</gene>
<evidence type="ECO:0000313" key="9">
    <source>
        <dbReference type="Proteomes" id="UP000243406"/>
    </source>
</evidence>
<dbReference type="OrthoDB" id="1697399at2"/>
<comment type="catalytic activity">
    <reaction evidence="6">
        <text>Exonucleolytic cleavage in either 5'- to 3'- or 3'- to 5'-direction to yield nucleoside 5'-phosphates.</text>
        <dbReference type="EC" id="3.1.11.6"/>
    </reaction>
</comment>
<organism evidence="8 9">
    <name type="scientific">Acetoanaerobium noterae</name>
    <dbReference type="NCBI Taxonomy" id="745369"/>
    <lineage>
        <taxon>Bacteria</taxon>
        <taxon>Bacillati</taxon>
        <taxon>Bacillota</taxon>
        <taxon>Clostridia</taxon>
        <taxon>Peptostreptococcales</taxon>
        <taxon>Filifactoraceae</taxon>
        <taxon>Acetoanaerobium</taxon>
    </lineage>
</organism>
<keyword evidence="9" id="KW-1185">Reference proteome</keyword>
<keyword evidence="7" id="KW-0175">Coiled coil</keyword>
<name>A0A1T5CKB8_9FIRM</name>
<dbReference type="Pfam" id="PF02609">
    <property type="entry name" value="Exonuc_VII_S"/>
    <property type="match status" value="1"/>
</dbReference>
<proteinExistence type="inferred from homology"/>
<dbReference type="PIRSF" id="PIRSF006488">
    <property type="entry name" value="Exonuc_VII_S"/>
    <property type="match status" value="1"/>
</dbReference>
<dbReference type="GO" id="GO:0005829">
    <property type="term" value="C:cytosol"/>
    <property type="evidence" value="ECO:0007669"/>
    <property type="project" value="TreeGrafter"/>
</dbReference>
<comment type="subunit">
    <text evidence="6">Heterooligomer composed of large and small subunits.</text>
</comment>
<dbReference type="NCBIfam" id="TIGR01280">
    <property type="entry name" value="xseB"/>
    <property type="match status" value="1"/>
</dbReference>
<comment type="subcellular location">
    <subcellularLocation>
        <location evidence="6">Cytoplasm</location>
    </subcellularLocation>
</comment>
<evidence type="ECO:0000313" key="8">
    <source>
        <dbReference type="EMBL" id="SKB59590.1"/>
    </source>
</evidence>
<dbReference type="RefSeq" id="WP_013361559.1">
    <property type="nucleotide sequence ID" value="NZ_CP154629.1"/>
</dbReference>
<feature type="coiled-coil region" evidence="7">
    <location>
        <begin position="1"/>
        <end position="39"/>
    </location>
</feature>
<evidence type="ECO:0000256" key="4">
    <source>
        <dbReference type="ARBA" id="ARBA00022801"/>
    </source>
</evidence>
<comment type="function">
    <text evidence="6">Bidirectionally degrades single-stranded DNA into large acid-insoluble oligonucleotides, which are then degraded further into small acid-soluble oligonucleotides.</text>
</comment>